<dbReference type="Proteomes" id="UP001497497">
    <property type="component" value="Unassembled WGS sequence"/>
</dbReference>
<dbReference type="GO" id="GO:0005576">
    <property type="term" value="C:extracellular region"/>
    <property type="evidence" value="ECO:0007669"/>
    <property type="project" value="InterPro"/>
</dbReference>
<accession>A0AAV2I075</accession>
<dbReference type="InterPro" id="IPR036508">
    <property type="entry name" value="Chitin-bd_dom_sf"/>
</dbReference>
<evidence type="ECO:0000313" key="2">
    <source>
        <dbReference type="EMBL" id="CAL1539213.1"/>
    </source>
</evidence>
<dbReference type="SUPFAM" id="SSF57625">
    <property type="entry name" value="Invertebrate chitin-binding proteins"/>
    <property type="match status" value="1"/>
</dbReference>
<gene>
    <name evidence="2" type="ORF">GSLYS_00013032001</name>
</gene>
<evidence type="ECO:0000259" key="1">
    <source>
        <dbReference type="PROSITE" id="PS50940"/>
    </source>
</evidence>
<dbReference type="InterPro" id="IPR002557">
    <property type="entry name" value="Chitin-bd_dom"/>
</dbReference>
<proteinExistence type="predicted"/>
<name>A0AAV2I075_LYMST</name>
<dbReference type="AlphaFoldDB" id="A0AAV2I075"/>
<protein>
    <recommendedName>
        <fullName evidence="1">Chitin-binding type-2 domain-containing protein</fullName>
    </recommendedName>
</protein>
<keyword evidence="3" id="KW-1185">Reference proteome</keyword>
<sequence>MLALVAANAKYGAGSAQYGAGSAQYGAGSAQYGAGSAQYGARSAQYGAGSAQYGAGSAQYDASNYDSSTVAKNLNLYQEESYAPSSYQKGGNVKASGSNYGKSDSYNSAYTAQPSAYNAQPSAYNAQPSAYNAQPSAYNAQASSYGSQDYSNDADYNLGQYPCGPQDEGKTYAVVGLCYGYYECYYGESLYRQCNNYYSFDAYSGKCVADNTCAYVAPSTYDNIGYNANMDTMPTADTMPTVDTMPTADTMPTVDTPVAARLAAIMARTIESGVEARHDDMNIADEVQRVKIMTDGNLRL</sequence>
<dbReference type="EMBL" id="CAXITT010000332">
    <property type="protein sequence ID" value="CAL1539213.1"/>
    <property type="molecule type" value="Genomic_DNA"/>
</dbReference>
<reference evidence="2 3" key="1">
    <citation type="submission" date="2024-04" db="EMBL/GenBank/DDBJ databases">
        <authorList>
            <consortium name="Genoscope - CEA"/>
            <person name="William W."/>
        </authorList>
    </citation>
    <scope>NUCLEOTIDE SEQUENCE [LARGE SCALE GENOMIC DNA]</scope>
</reference>
<evidence type="ECO:0000313" key="3">
    <source>
        <dbReference type="Proteomes" id="UP001497497"/>
    </source>
</evidence>
<organism evidence="2 3">
    <name type="scientific">Lymnaea stagnalis</name>
    <name type="common">Great pond snail</name>
    <name type="synonym">Helix stagnalis</name>
    <dbReference type="NCBI Taxonomy" id="6523"/>
    <lineage>
        <taxon>Eukaryota</taxon>
        <taxon>Metazoa</taxon>
        <taxon>Spiralia</taxon>
        <taxon>Lophotrochozoa</taxon>
        <taxon>Mollusca</taxon>
        <taxon>Gastropoda</taxon>
        <taxon>Heterobranchia</taxon>
        <taxon>Euthyneura</taxon>
        <taxon>Panpulmonata</taxon>
        <taxon>Hygrophila</taxon>
        <taxon>Lymnaeoidea</taxon>
        <taxon>Lymnaeidae</taxon>
        <taxon>Lymnaea</taxon>
    </lineage>
</organism>
<dbReference type="GO" id="GO:0008061">
    <property type="term" value="F:chitin binding"/>
    <property type="evidence" value="ECO:0007669"/>
    <property type="project" value="InterPro"/>
</dbReference>
<comment type="caution">
    <text evidence="2">The sequence shown here is derived from an EMBL/GenBank/DDBJ whole genome shotgun (WGS) entry which is preliminary data.</text>
</comment>
<dbReference type="PROSITE" id="PS50940">
    <property type="entry name" value="CHIT_BIND_II"/>
    <property type="match status" value="1"/>
</dbReference>
<feature type="domain" description="Chitin-binding type-2" evidence="1">
    <location>
        <begin position="160"/>
        <end position="215"/>
    </location>
</feature>